<keyword evidence="2" id="KW-1185">Reference proteome</keyword>
<comment type="caution">
    <text evidence="1">The sequence shown here is derived from an EMBL/GenBank/DDBJ whole genome shotgun (WGS) entry which is preliminary data.</text>
</comment>
<organism evidence="1 2">
    <name type="scientific">Streptomyces silvensis</name>
    <dbReference type="NCBI Taxonomy" id="1765722"/>
    <lineage>
        <taxon>Bacteria</taxon>
        <taxon>Bacillati</taxon>
        <taxon>Actinomycetota</taxon>
        <taxon>Actinomycetes</taxon>
        <taxon>Kitasatosporales</taxon>
        <taxon>Streptomycetaceae</taxon>
        <taxon>Streptomyces</taxon>
    </lineage>
</organism>
<accession>A0A0W7WUU3</accession>
<sequence length="168" mass="17959">MTREIARRLPLHRQVVPAEWIDYNGHMSEGYYSLAFGFATDAMMDATGLHAAYRETTGCSLYTVEGHLRYLRDVAEGAHLAVRTRVLGVHGKKAHFAHELYVVDAAGAEPAPDAAPAATTELLALHVDQGLGRAVPFPDAVAERLAEFVEPAPEWAGRAIAALGGGAG</sequence>
<reference evidence="1 2" key="1">
    <citation type="submission" date="2015-12" db="EMBL/GenBank/DDBJ databases">
        <title>Draft genome sequence of Streptomyces silvensis ATCC 53525, a producer of novel hormone antagonists.</title>
        <authorList>
            <person name="Johnston C.W."/>
            <person name="Li Y."/>
            <person name="Magarvey N.A."/>
        </authorList>
    </citation>
    <scope>NUCLEOTIDE SEQUENCE [LARGE SCALE GENOMIC DNA]</scope>
    <source>
        <strain evidence="1 2">ATCC 53525</strain>
    </source>
</reference>
<dbReference type="CDD" id="cd00586">
    <property type="entry name" value="4HBT"/>
    <property type="match status" value="1"/>
</dbReference>
<dbReference type="AlphaFoldDB" id="A0A0W7WUU3"/>
<dbReference type="OrthoDB" id="9803287at2"/>
<evidence type="ECO:0000313" key="2">
    <source>
        <dbReference type="Proteomes" id="UP000054804"/>
    </source>
</evidence>
<gene>
    <name evidence="1" type="ORF">AT728_35820</name>
</gene>
<evidence type="ECO:0000313" key="1">
    <source>
        <dbReference type="EMBL" id="KUF14345.1"/>
    </source>
</evidence>
<dbReference type="EMBL" id="LOCL01000061">
    <property type="protein sequence ID" value="KUF14345.1"/>
    <property type="molecule type" value="Genomic_DNA"/>
</dbReference>
<dbReference type="SUPFAM" id="SSF54637">
    <property type="entry name" value="Thioesterase/thiol ester dehydrase-isomerase"/>
    <property type="match status" value="1"/>
</dbReference>
<dbReference type="InterPro" id="IPR029069">
    <property type="entry name" value="HotDog_dom_sf"/>
</dbReference>
<name>A0A0W7WUU3_9ACTN</name>
<dbReference type="Proteomes" id="UP000054804">
    <property type="component" value="Unassembled WGS sequence"/>
</dbReference>
<dbReference type="RefSeq" id="WP_058851392.1">
    <property type="nucleotide sequence ID" value="NZ_LOCL01000061.1"/>
</dbReference>
<dbReference type="STRING" id="1765722.AT728_35820"/>
<protein>
    <submittedName>
        <fullName evidence="1">4-hydroxybenzoyl-CoA thioesterase</fullName>
    </submittedName>
</protein>
<proteinExistence type="predicted"/>
<dbReference type="Gene3D" id="3.10.129.10">
    <property type="entry name" value="Hotdog Thioesterase"/>
    <property type="match status" value="1"/>
</dbReference>
<dbReference type="Pfam" id="PF13279">
    <property type="entry name" value="4HBT_2"/>
    <property type="match status" value="1"/>
</dbReference>